<evidence type="ECO:0000313" key="1">
    <source>
        <dbReference type="EMBL" id="STE54475.1"/>
    </source>
</evidence>
<dbReference type="EMBL" id="UFZL01000001">
    <property type="protein sequence ID" value="STE54475.1"/>
    <property type="molecule type" value="Genomic_DNA"/>
</dbReference>
<proteinExistence type="predicted"/>
<dbReference type="Proteomes" id="UP000255201">
    <property type="component" value="Unassembled WGS sequence"/>
</dbReference>
<dbReference type="InterPro" id="IPR010090">
    <property type="entry name" value="Phage_tape_meas"/>
</dbReference>
<accession>A0A376J230</accession>
<sequence length="61" mass="6296">MPGYEFAQKNSELQAVLGVAKDSAEMAALRKQARQLGDNTAASADDAAGAQIIIAKSGWGC</sequence>
<gene>
    <name evidence="1" type="ORF">NCTC10764_01147</name>
</gene>
<dbReference type="NCBIfam" id="TIGR01760">
    <property type="entry name" value="tape_meas_TP901"/>
    <property type="match status" value="1"/>
</dbReference>
<name>A0A376J230_ECOLX</name>
<organism evidence="1 2">
    <name type="scientific">Escherichia coli</name>
    <dbReference type="NCBI Taxonomy" id="562"/>
    <lineage>
        <taxon>Bacteria</taxon>
        <taxon>Pseudomonadati</taxon>
        <taxon>Pseudomonadota</taxon>
        <taxon>Gammaproteobacteria</taxon>
        <taxon>Enterobacterales</taxon>
        <taxon>Enterobacteriaceae</taxon>
        <taxon>Escherichia</taxon>
    </lineage>
</organism>
<evidence type="ECO:0000313" key="2">
    <source>
        <dbReference type="Proteomes" id="UP000255201"/>
    </source>
</evidence>
<protein>
    <submittedName>
        <fullName evidence="1">Phage related tail protein</fullName>
    </submittedName>
</protein>
<reference evidence="1 2" key="1">
    <citation type="submission" date="2018-06" db="EMBL/GenBank/DDBJ databases">
        <authorList>
            <consortium name="Pathogen Informatics"/>
            <person name="Doyle S."/>
        </authorList>
    </citation>
    <scope>NUCLEOTIDE SEQUENCE [LARGE SCALE GENOMIC DNA]</scope>
    <source>
        <strain evidence="1 2">NCTC10764</strain>
    </source>
</reference>
<dbReference type="AlphaFoldDB" id="A0A376J230"/>